<accession>A0A2A6CYK5</accession>
<keyword evidence="2" id="KW-1185">Reference proteome</keyword>
<evidence type="ECO:0000313" key="1">
    <source>
        <dbReference type="EnsemblMetazoa" id="PPA32415.1"/>
    </source>
</evidence>
<reference evidence="2" key="1">
    <citation type="journal article" date="2008" name="Nat. Genet.">
        <title>The Pristionchus pacificus genome provides a unique perspective on nematode lifestyle and parasitism.</title>
        <authorList>
            <person name="Dieterich C."/>
            <person name="Clifton S.W."/>
            <person name="Schuster L.N."/>
            <person name="Chinwalla A."/>
            <person name="Delehaunty K."/>
            <person name="Dinkelacker I."/>
            <person name="Fulton L."/>
            <person name="Fulton R."/>
            <person name="Godfrey J."/>
            <person name="Minx P."/>
            <person name="Mitreva M."/>
            <person name="Roeseler W."/>
            <person name="Tian H."/>
            <person name="Witte H."/>
            <person name="Yang S.P."/>
            <person name="Wilson R.K."/>
            <person name="Sommer R.J."/>
        </authorList>
    </citation>
    <scope>NUCLEOTIDE SEQUENCE [LARGE SCALE GENOMIC DNA]</scope>
    <source>
        <strain evidence="2">PS312</strain>
    </source>
</reference>
<gene>
    <name evidence="1" type="primary">WBGene00205276</name>
</gene>
<dbReference type="AlphaFoldDB" id="A0A2A6CYK5"/>
<dbReference type="Proteomes" id="UP000005239">
    <property type="component" value="Unassembled WGS sequence"/>
</dbReference>
<evidence type="ECO:0000313" key="2">
    <source>
        <dbReference type="Proteomes" id="UP000005239"/>
    </source>
</evidence>
<proteinExistence type="predicted"/>
<name>A0A2A6CYK5_PRIPA</name>
<reference evidence="1" key="2">
    <citation type="submission" date="2022-06" db="UniProtKB">
        <authorList>
            <consortium name="EnsemblMetazoa"/>
        </authorList>
    </citation>
    <scope>IDENTIFICATION</scope>
    <source>
        <strain evidence="1">PS312</strain>
    </source>
</reference>
<accession>A0A8R1UJ28</accession>
<protein>
    <submittedName>
        <fullName evidence="1">Uncharacterized protein</fullName>
    </submittedName>
</protein>
<dbReference type="EnsemblMetazoa" id="PPA32415.1">
    <property type="protein sequence ID" value="PPA32415.1"/>
    <property type="gene ID" value="WBGene00205276"/>
</dbReference>
<sequence>MRCFLLLSAALLAVYAASDYEWTAIHYKMTKACEDVIADLIAKDEAWKRGIVANLGLMPVEVRGNFKGLCDKSKIFH</sequence>
<organism evidence="1 2">
    <name type="scientific">Pristionchus pacificus</name>
    <name type="common">Parasitic nematode worm</name>
    <dbReference type="NCBI Taxonomy" id="54126"/>
    <lineage>
        <taxon>Eukaryota</taxon>
        <taxon>Metazoa</taxon>
        <taxon>Ecdysozoa</taxon>
        <taxon>Nematoda</taxon>
        <taxon>Chromadorea</taxon>
        <taxon>Rhabditida</taxon>
        <taxon>Rhabditina</taxon>
        <taxon>Diplogasteromorpha</taxon>
        <taxon>Diplogasteroidea</taxon>
        <taxon>Neodiplogasteridae</taxon>
        <taxon>Pristionchus</taxon>
    </lineage>
</organism>